<dbReference type="AlphaFoldDB" id="A0A117I3H3"/>
<dbReference type="GO" id="GO:0047869">
    <property type="term" value="F:dimethylpropiothetin dethiomethylase activity"/>
    <property type="evidence" value="ECO:0007669"/>
    <property type="project" value="InterPro"/>
</dbReference>
<evidence type="ECO:0008006" key="3">
    <source>
        <dbReference type="Google" id="ProtNLM"/>
    </source>
</evidence>
<dbReference type="Proteomes" id="UP000069697">
    <property type="component" value="Unassembled WGS sequence"/>
</dbReference>
<protein>
    <recommendedName>
        <fullName evidence="3">Cupin domain-containing protein</fullName>
    </recommendedName>
</protein>
<dbReference type="Pfam" id="PF16867">
    <property type="entry name" value="DMSP_lyase"/>
    <property type="match status" value="1"/>
</dbReference>
<dbReference type="InterPro" id="IPR014710">
    <property type="entry name" value="RmlC-like_jellyroll"/>
</dbReference>
<reference evidence="1 2" key="1">
    <citation type="journal article" date="2016" name="Genome Announc.">
        <title>Draft Genome Sequence of Paenibacillus amylolyticus Heshi-A3, Isolated from Fermented Rice Bran in a Japanese Fermented Seafood Dish.</title>
        <authorList>
            <person name="Akuzawa S."/>
            <person name="Nagaoka J."/>
            <person name="Kanekatsu M."/>
            <person name="Kubota E."/>
            <person name="Ohtake R."/>
            <person name="Suzuki T."/>
            <person name="Kanesaki Y."/>
        </authorList>
    </citation>
    <scope>NUCLEOTIDE SEQUENCE [LARGE SCALE GENOMIC DNA]</scope>
    <source>
        <strain evidence="1 2">Heshi-A3</strain>
    </source>
</reference>
<proteinExistence type="predicted"/>
<organism evidence="1 2">
    <name type="scientific">Paenibacillus amylolyticus</name>
    <dbReference type="NCBI Taxonomy" id="1451"/>
    <lineage>
        <taxon>Bacteria</taxon>
        <taxon>Bacillati</taxon>
        <taxon>Bacillota</taxon>
        <taxon>Bacilli</taxon>
        <taxon>Bacillales</taxon>
        <taxon>Paenibacillaceae</taxon>
        <taxon>Paenibacillus</taxon>
    </lineage>
</organism>
<dbReference type="InterPro" id="IPR031723">
    <property type="entry name" value="DMSP_lyase"/>
</dbReference>
<dbReference type="SUPFAM" id="SSF51182">
    <property type="entry name" value="RmlC-like cupins"/>
    <property type="match status" value="1"/>
</dbReference>
<gene>
    <name evidence="1" type="ORF">PAHA3_5427</name>
</gene>
<accession>A0A117I3H3</accession>
<comment type="caution">
    <text evidence="1">The sequence shown here is derived from an EMBL/GenBank/DDBJ whole genome shotgun (WGS) entry which is preliminary data.</text>
</comment>
<dbReference type="Gene3D" id="2.60.120.10">
    <property type="entry name" value="Jelly Rolls"/>
    <property type="match status" value="1"/>
</dbReference>
<evidence type="ECO:0000313" key="1">
    <source>
        <dbReference type="EMBL" id="GAS85305.1"/>
    </source>
</evidence>
<name>A0A117I3H3_PAEAM</name>
<sequence>MEELNRLVDAFLNQLYRRLECCDTSDSDVLDEISRILQVWPEVPSSGKLPRPSESTVTKYLDAAIKLGHTGAESSLIAAIRPLAPFLDWTFGYPPHPLYPNLESQVTFTQFIGPEDLGTADHLLMGLTLLAPKTYYPPHVHPANELYIPLGGTGIWTKGSEEPLPREPGSVILHPSGVIHTTESREDPVLALYIWRGDLITSSKFITDQEKLTE</sequence>
<reference evidence="2" key="2">
    <citation type="submission" date="2016-01" db="EMBL/GenBank/DDBJ databases">
        <title>Draft Genome Sequence of Paenibacillus amylolyticus Heshi-A3 that Was Isolated from Fermented Rice Bran with Aging Salted Mackerel, Which Was Named Heshiko as Traditional Fermented Seafood in Japan.</title>
        <authorList>
            <person name="Akuzawa S."/>
            <person name="Nakagawa J."/>
            <person name="Kanekatsu T."/>
            <person name="Kubota E."/>
            <person name="Ohtake R."/>
            <person name="Suzuki T."/>
            <person name="Kanesaki Y."/>
        </authorList>
    </citation>
    <scope>NUCLEOTIDE SEQUENCE [LARGE SCALE GENOMIC DNA]</scope>
    <source>
        <strain evidence="2">Heshi-A3</strain>
    </source>
</reference>
<dbReference type="EMBL" id="BCNV01000008">
    <property type="protein sequence ID" value="GAS85305.1"/>
    <property type="molecule type" value="Genomic_DNA"/>
</dbReference>
<dbReference type="InterPro" id="IPR011051">
    <property type="entry name" value="RmlC_Cupin_sf"/>
</dbReference>
<evidence type="ECO:0000313" key="2">
    <source>
        <dbReference type="Proteomes" id="UP000069697"/>
    </source>
</evidence>